<organism evidence="1 2">
    <name type="scientific">Portunus trituberculatus</name>
    <name type="common">Swimming crab</name>
    <name type="synonym">Neptunus trituberculatus</name>
    <dbReference type="NCBI Taxonomy" id="210409"/>
    <lineage>
        <taxon>Eukaryota</taxon>
        <taxon>Metazoa</taxon>
        <taxon>Ecdysozoa</taxon>
        <taxon>Arthropoda</taxon>
        <taxon>Crustacea</taxon>
        <taxon>Multicrustacea</taxon>
        <taxon>Malacostraca</taxon>
        <taxon>Eumalacostraca</taxon>
        <taxon>Eucarida</taxon>
        <taxon>Decapoda</taxon>
        <taxon>Pleocyemata</taxon>
        <taxon>Brachyura</taxon>
        <taxon>Eubrachyura</taxon>
        <taxon>Portunoidea</taxon>
        <taxon>Portunidae</taxon>
        <taxon>Portuninae</taxon>
        <taxon>Portunus</taxon>
    </lineage>
</organism>
<name>A0A5B7EZ47_PORTR</name>
<evidence type="ECO:0000313" key="2">
    <source>
        <dbReference type="Proteomes" id="UP000324222"/>
    </source>
</evidence>
<dbReference type="AlphaFoldDB" id="A0A5B7EZ47"/>
<accession>A0A5B7EZ47</accession>
<sequence>MPARTKHRTTVAVESRGAVAERAAVMWAPLAAPAAPGHSLVLPLPLRSPMMGNEAGRQPFGRERTDTRARNIRTPLTAGNRISIRVCTTPLKFHFS</sequence>
<evidence type="ECO:0000313" key="1">
    <source>
        <dbReference type="EMBL" id="MPC39512.1"/>
    </source>
</evidence>
<reference evidence="1 2" key="1">
    <citation type="submission" date="2019-05" db="EMBL/GenBank/DDBJ databases">
        <title>Another draft genome of Portunus trituberculatus and its Hox gene families provides insights of decapod evolution.</title>
        <authorList>
            <person name="Jeong J.-H."/>
            <person name="Song I."/>
            <person name="Kim S."/>
            <person name="Choi T."/>
            <person name="Kim D."/>
            <person name="Ryu S."/>
            <person name="Kim W."/>
        </authorList>
    </citation>
    <scope>NUCLEOTIDE SEQUENCE [LARGE SCALE GENOMIC DNA]</scope>
    <source>
        <tissue evidence="1">Muscle</tissue>
    </source>
</reference>
<comment type="caution">
    <text evidence="1">The sequence shown here is derived from an EMBL/GenBank/DDBJ whole genome shotgun (WGS) entry which is preliminary data.</text>
</comment>
<keyword evidence="2" id="KW-1185">Reference proteome</keyword>
<dbReference type="Proteomes" id="UP000324222">
    <property type="component" value="Unassembled WGS sequence"/>
</dbReference>
<dbReference type="EMBL" id="VSRR010004385">
    <property type="protein sequence ID" value="MPC39512.1"/>
    <property type="molecule type" value="Genomic_DNA"/>
</dbReference>
<gene>
    <name evidence="1" type="ORF">E2C01_033049</name>
</gene>
<proteinExistence type="predicted"/>
<protein>
    <submittedName>
        <fullName evidence="1">Uncharacterized protein</fullName>
    </submittedName>
</protein>